<comment type="caution">
    <text evidence="1">The sequence shown here is derived from an EMBL/GenBank/DDBJ whole genome shotgun (WGS) entry which is preliminary data.</text>
</comment>
<dbReference type="Proteomes" id="UP000031532">
    <property type="component" value="Unassembled WGS sequence"/>
</dbReference>
<name>A0A9X5E3Y0_9CYAN</name>
<organism evidence="1 2">
    <name type="scientific">Scytonema millei VB511283</name>
    <dbReference type="NCBI Taxonomy" id="1245923"/>
    <lineage>
        <taxon>Bacteria</taxon>
        <taxon>Bacillati</taxon>
        <taxon>Cyanobacteriota</taxon>
        <taxon>Cyanophyceae</taxon>
        <taxon>Nostocales</taxon>
        <taxon>Scytonemataceae</taxon>
        <taxon>Scytonema</taxon>
    </lineage>
</organism>
<dbReference type="Pfam" id="PF08854">
    <property type="entry name" value="DUF1824"/>
    <property type="match status" value="1"/>
</dbReference>
<dbReference type="RefSeq" id="WP_052290176.1">
    <property type="nucleotide sequence ID" value="NZ_JTJC03000002.1"/>
</dbReference>
<keyword evidence="2" id="KW-1185">Reference proteome</keyword>
<dbReference type="AlphaFoldDB" id="A0A9X5E3Y0"/>
<evidence type="ECO:0000313" key="1">
    <source>
        <dbReference type="EMBL" id="NHC34810.1"/>
    </source>
</evidence>
<sequence>MSQPLSDRFAIATAQKLLETFSCLEVKPVESAAEAAQLQQALVLLSTQADFVNCGICADTPEQGLAALASYAKALGYSIAIAPTDLAAAIAPVYIKFNGQRQTYYLDSYTGTYRGVLLSYHSLVEESVNGTYGYLPLDLFELVGSREQGVGSREEES</sequence>
<reference evidence="1 2" key="1">
    <citation type="journal article" date="2015" name="Genome Announc.">
        <title>Draft Genome Sequence of the Terrestrial Cyanobacterium Scytonema millei VB511283, Isolated from Eastern India.</title>
        <authorList>
            <person name="Sen D."/>
            <person name="Chandrababunaidu M.M."/>
            <person name="Singh D."/>
            <person name="Sanghi N."/>
            <person name="Ghorai A."/>
            <person name="Mishra G.P."/>
            <person name="Madduluri M."/>
            <person name="Adhikary S.P."/>
            <person name="Tripathy S."/>
        </authorList>
    </citation>
    <scope>NUCLEOTIDE SEQUENCE [LARGE SCALE GENOMIC DNA]</scope>
    <source>
        <strain evidence="1 2">VB511283</strain>
    </source>
</reference>
<dbReference type="Gene3D" id="3.30.360.10">
    <property type="entry name" value="Dihydrodipicolinate Reductase, domain 2"/>
    <property type="match status" value="1"/>
</dbReference>
<evidence type="ECO:0000313" key="2">
    <source>
        <dbReference type="Proteomes" id="UP000031532"/>
    </source>
</evidence>
<protein>
    <submittedName>
        <fullName evidence="1">DUF1824 family protein</fullName>
    </submittedName>
</protein>
<accession>A0A9X5E3Y0</accession>
<gene>
    <name evidence="1" type="ORF">QH73_0009075</name>
</gene>
<dbReference type="EMBL" id="JTJC03000002">
    <property type="protein sequence ID" value="NHC34810.1"/>
    <property type="molecule type" value="Genomic_DNA"/>
</dbReference>
<dbReference type="InterPro" id="IPR014953">
    <property type="entry name" value="DUF1824"/>
</dbReference>
<proteinExistence type="predicted"/>
<dbReference type="SUPFAM" id="SSF160532">
    <property type="entry name" value="Ava3019-like"/>
    <property type="match status" value="1"/>
</dbReference>
<dbReference type="OrthoDB" id="424950at2"/>